<dbReference type="GO" id="GO:0032993">
    <property type="term" value="C:protein-DNA complex"/>
    <property type="evidence" value="ECO:0007669"/>
    <property type="project" value="TreeGrafter"/>
</dbReference>
<dbReference type="InterPro" id="IPR036390">
    <property type="entry name" value="WH_DNA-bd_sf"/>
</dbReference>
<accession>A0A3G9GFS4</accession>
<reference evidence="7" key="3">
    <citation type="journal article" date="2017" name="Plant Physiol. Biochem.">
        <title>Differential oxidative and antioxidative response of duckweed Lemna minor toward plant growth promoting/inhibiting bacteria.</title>
        <authorList>
            <person name="Ishizawa H."/>
            <person name="Kuroda M."/>
            <person name="Morikawa M."/>
            <person name="Ike M."/>
        </authorList>
    </citation>
    <scope>NUCLEOTIDE SEQUENCE [LARGE SCALE GENOMIC DNA]</scope>
    <source>
        <strain evidence="7">H3</strain>
    </source>
</reference>
<dbReference type="PANTHER" id="PTHR30346:SF0">
    <property type="entry name" value="HCA OPERON TRANSCRIPTIONAL ACTIVATOR HCAR"/>
    <property type="match status" value="1"/>
</dbReference>
<dbReference type="Gene3D" id="3.40.190.10">
    <property type="entry name" value="Periplasmic binding protein-like II"/>
    <property type="match status" value="2"/>
</dbReference>
<gene>
    <name evidence="6" type="ORF">DLM_0734</name>
</gene>
<sequence length="305" mass="34103">MSITLKNVRYFVAVAEMESISRAVQDLNVSQSVVTEAIRALEDDLGVLLFTRHARGMSLTHAGYQFLRHAHQILASVRHAREALSTRPDAVTGQLNIGVTSLVCGYFLPYLLERFRSTFPQVEVRVVEDQRDYIEHLLVNGELDAAVLIVSNVQNRQALHTEVLQQSSYRLWLPSGHRLLDGGGVTLSDLADQPLVALKLDELEDVATALWRQIGRKPQLAVRTASVEAMRSLVATGAGLAIMPDVLYRPWSLEGDRLEVLPLQEATPTLEVGVVWRRGMQVSDNTHNFLTLAREYSRSHKQTFS</sequence>
<proteinExistence type="inferred from homology"/>
<dbReference type="InterPro" id="IPR000847">
    <property type="entry name" value="LysR_HTH_N"/>
</dbReference>
<dbReference type="KEGG" id="amah:DLM_0734"/>
<evidence type="ECO:0000256" key="3">
    <source>
        <dbReference type="ARBA" id="ARBA00023125"/>
    </source>
</evidence>
<evidence type="ECO:0000256" key="2">
    <source>
        <dbReference type="ARBA" id="ARBA00023015"/>
    </source>
</evidence>
<keyword evidence="7" id="KW-1185">Reference proteome</keyword>
<dbReference type="SUPFAM" id="SSF46785">
    <property type="entry name" value="Winged helix' DNA-binding domain"/>
    <property type="match status" value="1"/>
</dbReference>
<keyword evidence="2" id="KW-0805">Transcription regulation</keyword>
<dbReference type="Gene3D" id="1.10.10.10">
    <property type="entry name" value="Winged helix-like DNA-binding domain superfamily/Winged helix DNA-binding domain"/>
    <property type="match status" value="1"/>
</dbReference>
<organism evidence="6 7">
    <name type="scientific">Aquitalea magnusonii</name>
    <dbReference type="NCBI Taxonomy" id="332411"/>
    <lineage>
        <taxon>Bacteria</taxon>
        <taxon>Pseudomonadati</taxon>
        <taxon>Pseudomonadota</taxon>
        <taxon>Betaproteobacteria</taxon>
        <taxon>Neisseriales</taxon>
        <taxon>Chromobacteriaceae</taxon>
        <taxon>Aquitalea</taxon>
    </lineage>
</organism>
<dbReference type="GO" id="GO:0003677">
    <property type="term" value="F:DNA binding"/>
    <property type="evidence" value="ECO:0007669"/>
    <property type="project" value="UniProtKB-KW"/>
</dbReference>
<evidence type="ECO:0000313" key="7">
    <source>
        <dbReference type="Proteomes" id="UP000198290"/>
    </source>
</evidence>
<evidence type="ECO:0000259" key="5">
    <source>
        <dbReference type="PROSITE" id="PS50931"/>
    </source>
</evidence>
<dbReference type="PRINTS" id="PR00039">
    <property type="entry name" value="HTHLYSR"/>
</dbReference>
<protein>
    <submittedName>
        <fullName evidence="6">Transcriptional regulators, LysR family</fullName>
    </submittedName>
</protein>
<feature type="domain" description="HTH lysR-type" evidence="5">
    <location>
        <begin position="3"/>
        <end position="60"/>
    </location>
</feature>
<dbReference type="FunFam" id="1.10.10.10:FF:000001">
    <property type="entry name" value="LysR family transcriptional regulator"/>
    <property type="match status" value="1"/>
</dbReference>
<evidence type="ECO:0000256" key="4">
    <source>
        <dbReference type="ARBA" id="ARBA00023163"/>
    </source>
</evidence>
<evidence type="ECO:0000313" key="6">
    <source>
        <dbReference type="EMBL" id="BBF84386.1"/>
    </source>
</evidence>
<dbReference type="InterPro" id="IPR036388">
    <property type="entry name" value="WH-like_DNA-bd_sf"/>
</dbReference>
<keyword evidence="4" id="KW-0804">Transcription</keyword>
<dbReference type="OrthoDB" id="8679465at2"/>
<dbReference type="Pfam" id="PF03466">
    <property type="entry name" value="LysR_substrate"/>
    <property type="match status" value="1"/>
</dbReference>
<reference evidence="6 7" key="2">
    <citation type="journal article" date="2017" name="Genome Announc.">
        <title>Draft genome sequence of Aquitalea magnusonii strain H3, a plant growth-promoting bacterium of duckweed Lemna minor.</title>
        <authorList>
            <person name="Ishizawa H."/>
            <person name="Kuroda M."/>
            <person name="Ike M."/>
        </authorList>
    </citation>
    <scope>NUCLEOTIDE SEQUENCE [LARGE SCALE GENOMIC DNA]</scope>
    <source>
        <strain evidence="6 7">H3</strain>
    </source>
</reference>
<dbReference type="PANTHER" id="PTHR30346">
    <property type="entry name" value="TRANSCRIPTIONAL DUAL REGULATOR HCAR-RELATED"/>
    <property type="match status" value="1"/>
</dbReference>
<evidence type="ECO:0000256" key="1">
    <source>
        <dbReference type="ARBA" id="ARBA00009437"/>
    </source>
</evidence>
<name>A0A3G9GFS4_9NEIS</name>
<dbReference type="EMBL" id="AP018823">
    <property type="protein sequence ID" value="BBF84386.1"/>
    <property type="molecule type" value="Genomic_DNA"/>
</dbReference>
<dbReference type="SUPFAM" id="SSF53850">
    <property type="entry name" value="Periplasmic binding protein-like II"/>
    <property type="match status" value="1"/>
</dbReference>
<reference evidence="7" key="1">
    <citation type="journal article" date="2017" name="Biotechnol. Biofuels">
        <title>Evaluation of environmental bacterial communities as a factor affecting the growth of duckweed Lemna minor.</title>
        <authorList>
            <person name="Ishizawa H."/>
            <person name="Kuroda M."/>
            <person name="Morikawa M."/>
            <person name="Ike M."/>
        </authorList>
    </citation>
    <scope>NUCLEOTIDE SEQUENCE [LARGE SCALE GENOMIC DNA]</scope>
    <source>
        <strain evidence="7">H3</strain>
    </source>
</reference>
<comment type="similarity">
    <text evidence="1">Belongs to the LysR transcriptional regulatory family.</text>
</comment>
<dbReference type="Pfam" id="PF00126">
    <property type="entry name" value="HTH_1"/>
    <property type="match status" value="1"/>
</dbReference>
<keyword evidence="3" id="KW-0238">DNA-binding</keyword>
<dbReference type="GO" id="GO:0003700">
    <property type="term" value="F:DNA-binding transcription factor activity"/>
    <property type="evidence" value="ECO:0007669"/>
    <property type="project" value="InterPro"/>
</dbReference>
<dbReference type="InterPro" id="IPR005119">
    <property type="entry name" value="LysR_subst-bd"/>
</dbReference>
<dbReference type="Proteomes" id="UP000198290">
    <property type="component" value="Chromosome"/>
</dbReference>
<dbReference type="AlphaFoldDB" id="A0A3G9GFS4"/>
<dbReference type="PROSITE" id="PS50931">
    <property type="entry name" value="HTH_LYSR"/>
    <property type="match status" value="1"/>
</dbReference>